<dbReference type="GO" id="GO:0006164">
    <property type="term" value="P:purine nucleotide biosynthetic process"/>
    <property type="evidence" value="ECO:0007669"/>
    <property type="project" value="TreeGrafter"/>
</dbReference>
<accession>A0A956RR39</accession>
<dbReference type="GO" id="GO:0000287">
    <property type="term" value="F:magnesium ion binding"/>
    <property type="evidence" value="ECO:0007669"/>
    <property type="project" value="InterPro"/>
</dbReference>
<feature type="non-terminal residue" evidence="4">
    <location>
        <position position="129"/>
    </location>
</feature>
<dbReference type="Proteomes" id="UP000697710">
    <property type="component" value="Unassembled WGS sequence"/>
</dbReference>
<feature type="compositionally biased region" description="Basic and acidic residues" evidence="2">
    <location>
        <begin position="11"/>
        <end position="20"/>
    </location>
</feature>
<dbReference type="FunFam" id="3.40.50.2020:FF:000014">
    <property type="entry name" value="Ribose-phosphate pyrophosphokinase 1"/>
    <property type="match status" value="1"/>
</dbReference>
<comment type="caution">
    <text evidence="4">The sequence shown here is derived from an EMBL/GenBank/DDBJ whole genome shotgun (WGS) entry which is preliminary data.</text>
</comment>
<dbReference type="GO" id="GO:0004749">
    <property type="term" value="F:ribose phosphate diphosphokinase activity"/>
    <property type="evidence" value="ECO:0007669"/>
    <property type="project" value="TreeGrafter"/>
</dbReference>
<dbReference type="GO" id="GO:0005737">
    <property type="term" value="C:cytoplasm"/>
    <property type="evidence" value="ECO:0007669"/>
    <property type="project" value="TreeGrafter"/>
</dbReference>
<reference evidence="4" key="2">
    <citation type="journal article" date="2021" name="Microbiome">
        <title>Successional dynamics and alternative stable states in a saline activated sludge microbial community over 9 years.</title>
        <authorList>
            <person name="Wang Y."/>
            <person name="Ye J."/>
            <person name="Ju F."/>
            <person name="Liu L."/>
            <person name="Boyd J.A."/>
            <person name="Deng Y."/>
            <person name="Parks D.H."/>
            <person name="Jiang X."/>
            <person name="Yin X."/>
            <person name="Woodcroft B.J."/>
            <person name="Tyson G.W."/>
            <person name="Hugenholtz P."/>
            <person name="Polz M.F."/>
            <person name="Zhang T."/>
        </authorList>
    </citation>
    <scope>NUCLEOTIDE SEQUENCE</scope>
    <source>
        <strain evidence="4">HKST-UBA01</strain>
    </source>
</reference>
<dbReference type="InterPro" id="IPR029099">
    <property type="entry name" value="Pribosyltran_N"/>
</dbReference>
<keyword evidence="1" id="KW-0545">Nucleotide biosynthesis</keyword>
<evidence type="ECO:0000259" key="3">
    <source>
        <dbReference type="Pfam" id="PF13793"/>
    </source>
</evidence>
<dbReference type="SMART" id="SM01400">
    <property type="entry name" value="Pribosyltran_N"/>
    <property type="match status" value="1"/>
</dbReference>
<name>A0A956RR39_UNCEI</name>
<sequence>MKRQTARTARARGDGAEKSSARVSPPHPRAKSPGTPTKTTHPLRLFAGSANLPLAHAVAKALGTKLGGCTTTHLPDTEVHVLLDDPVRDDDIFFIQPCPPPVNDNLLELLLYLDAFRRASAHSITAVVP</sequence>
<protein>
    <submittedName>
        <fullName evidence="4">Ribose-phosphate pyrophosphokinase-like domain-containing protein</fullName>
    </submittedName>
</protein>
<dbReference type="GO" id="GO:0006015">
    <property type="term" value="P:5-phosphoribose 1-diphosphate biosynthetic process"/>
    <property type="evidence" value="ECO:0007669"/>
    <property type="project" value="TreeGrafter"/>
</dbReference>
<dbReference type="InterPro" id="IPR005946">
    <property type="entry name" value="Rib-P_diPkinase"/>
</dbReference>
<dbReference type="InterPro" id="IPR029057">
    <property type="entry name" value="PRTase-like"/>
</dbReference>
<proteinExistence type="predicted"/>
<evidence type="ECO:0000256" key="2">
    <source>
        <dbReference type="SAM" id="MobiDB-lite"/>
    </source>
</evidence>
<evidence type="ECO:0000256" key="1">
    <source>
        <dbReference type="ARBA" id="ARBA00022727"/>
    </source>
</evidence>
<dbReference type="Pfam" id="PF13793">
    <property type="entry name" value="Pribosyltran_N"/>
    <property type="match status" value="1"/>
</dbReference>
<gene>
    <name evidence="4" type="ORF">KC729_19900</name>
</gene>
<organism evidence="4 5">
    <name type="scientific">Eiseniibacteriota bacterium</name>
    <dbReference type="NCBI Taxonomy" id="2212470"/>
    <lineage>
        <taxon>Bacteria</taxon>
        <taxon>Candidatus Eiseniibacteriota</taxon>
    </lineage>
</organism>
<dbReference type="PANTHER" id="PTHR10210:SF41">
    <property type="entry name" value="RIBOSE-PHOSPHATE PYROPHOSPHOKINASE 1, CHLOROPLASTIC"/>
    <property type="match status" value="1"/>
</dbReference>
<dbReference type="GO" id="GO:0002189">
    <property type="term" value="C:ribose phosphate diphosphokinase complex"/>
    <property type="evidence" value="ECO:0007669"/>
    <property type="project" value="TreeGrafter"/>
</dbReference>
<dbReference type="Gene3D" id="3.40.50.2020">
    <property type="match status" value="1"/>
</dbReference>
<reference evidence="4" key="1">
    <citation type="submission" date="2020-04" db="EMBL/GenBank/DDBJ databases">
        <authorList>
            <person name="Zhang T."/>
        </authorList>
    </citation>
    <scope>NUCLEOTIDE SEQUENCE</scope>
    <source>
        <strain evidence="4">HKST-UBA01</strain>
    </source>
</reference>
<evidence type="ECO:0000313" key="5">
    <source>
        <dbReference type="Proteomes" id="UP000697710"/>
    </source>
</evidence>
<evidence type="ECO:0000313" key="4">
    <source>
        <dbReference type="EMBL" id="MCA9729958.1"/>
    </source>
</evidence>
<dbReference type="AlphaFoldDB" id="A0A956RR39"/>
<dbReference type="SUPFAM" id="SSF53271">
    <property type="entry name" value="PRTase-like"/>
    <property type="match status" value="1"/>
</dbReference>
<dbReference type="EMBL" id="JAGQHR010000918">
    <property type="protein sequence ID" value="MCA9729958.1"/>
    <property type="molecule type" value="Genomic_DNA"/>
</dbReference>
<dbReference type="PANTHER" id="PTHR10210">
    <property type="entry name" value="RIBOSE-PHOSPHATE DIPHOSPHOKINASE FAMILY MEMBER"/>
    <property type="match status" value="1"/>
</dbReference>
<feature type="domain" description="Ribose-phosphate pyrophosphokinase N-terminal" evidence="3">
    <location>
        <begin position="44"/>
        <end position="129"/>
    </location>
</feature>
<feature type="region of interest" description="Disordered" evidence="2">
    <location>
        <begin position="1"/>
        <end position="41"/>
    </location>
</feature>